<comment type="caution">
    <text evidence="1">The sequence shown here is derived from an EMBL/GenBank/DDBJ whole genome shotgun (WGS) entry which is preliminary data.</text>
</comment>
<organism evidence="1 2">
    <name type="scientific">Mycena maculata</name>
    <dbReference type="NCBI Taxonomy" id="230809"/>
    <lineage>
        <taxon>Eukaryota</taxon>
        <taxon>Fungi</taxon>
        <taxon>Dikarya</taxon>
        <taxon>Basidiomycota</taxon>
        <taxon>Agaricomycotina</taxon>
        <taxon>Agaricomycetes</taxon>
        <taxon>Agaricomycetidae</taxon>
        <taxon>Agaricales</taxon>
        <taxon>Marasmiineae</taxon>
        <taxon>Mycenaceae</taxon>
        <taxon>Mycena</taxon>
    </lineage>
</organism>
<dbReference type="Proteomes" id="UP001215280">
    <property type="component" value="Unassembled WGS sequence"/>
</dbReference>
<proteinExistence type="predicted"/>
<dbReference type="EMBL" id="JARJLG010000059">
    <property type="protein sequence ID" value="KAJ7757261.1"/>
    <property type="molecule type" value="Genomic_DNA"/>
</dbReference>
<dbReference type="AlphaFoldDB" id="A0AAD7J5C2"/>
<keyword evidence="2" id="KW-1185">Reference proteome</keyword>
<sequence>MCFESKLRTIQQHNDNAAFHDVEVHSHHANIAAVSNIPTQVFEHMFGGIQFCSIPQSLQRLQVRQCALIPSIAFLCLLWVAQQNSGIRLLSAVLFRKLNSWVVDIAAAAKAFGSRKKGKGPQDG</sequence>
<gene>
    <name evidence="1" type="ORF">DFH07DRAFT_772966</name>
</gene>
<protein>
    <submittedName>
        <fullName evidence="1">Uncharacterized protein</fullName>
    </submittedName>
</protein>
<evidence type="ECO:0000313" key="1">
    <source>
        <dbReference type="EMBL" id="KAJ7757261.1"/>
    </source>
</evidence>
<name>A0AAD7J5C2_9AGAR</name>
<reference evidence="1" key="1">
    <citation type="submission" date="2023-03" db="EMBL/GenBank/DDBJ databases">
        <title>Massive genome expansion in bonnet fungi (Mycena s.s.) driven by repeated elements and novel gene families across ecological guilds.</title>
        <authorList>
            <consortium name="Lawrence Berkeley National Laboratory"/>
            <person name="Harder C.B."/>
            <person name="Miyauchi S."/>
            <person name="Viragh M."/>
            <person name="Kuo A."/>
            <person name="Thoen E."/>
            <person name="Andreopoulos B."/>
            <person name="Lu D."/>
            <person name="Skrede I."/>
            <person name="Drula E."/>
            <person name="Henrissat B."/>
            <person name="Morin E."/>
            <person name="Kohler A."/>
            <person name="Barry K."/>
            <person name="LaButti K."/>
            <person name="Morin E."/>
            <person name="Salamov A."/>
            <person name="Lipzen A."/>
            <person name="Mereny Z."/>
            <person name="Hegedus B."/>
            <person name="Baldrian P."/>
            <person name="Stursova M."/>
            <person name="Weitz H."/>
            <person name="Taylor A."/>
            <person name="Grigoriev I.V."/>
            <person name="Nagy L.G."/>
            <person name="Martin F."/>
            <person name="Kauserud H."/>
        </authorList>
    </citation>
    <scope>NUCLEOTIDE SEQUENCE</scope>
    <source>
        <strain evidence="1">CBHHK188m</strain>
    </source>
</reference>
<accession>A0AAD7J5C2</accession>
<evidence type="ECO:0000313" key="2">
    <source>
        <dbReference type="Proteomes" id="UP001215280"/>
    </source>
</evidence>